<dbReference type="OrthoDB" id="2296419at2"/>
<evidence type="ECO:0000256" key="1">
    <source>
        <dbReference type="SAM" id="Phobius"/>
    </source>
</evidence>
<dbReference type="RefSeq" id="WP_057822141.1">
    <property type="nucleotide sequence ID" value="NZ_AZEC01000015.1"/>
</dbReference>
<organism evidence="2 3">
    <name type="scientific">Schleiferilactobacillus perolens DSM 12744</name>
    <dbReference type="NCBI Taxonomy" id="1423792"/>
    <lineage>
        <taxon>Bacteria</taxon>
        <taxon>Bacillati</taxon>
        <taxon>Bacillota</taxon>
        <taxon>Bacilli</taxon>
        <taxon>Lactobacillales</taxon>
        <taxon>Lactobacillaceae</taxon>
        <taxon>Schleiferilactobacillus</taxon>
    </lineage>
</organism>
<reference evidence="2 3" key="1">
    <citation type="journal article" date="2015" name="Genome Announc.">
        <title>Expanding the biotechnology potential of lactobacilli through comparative genomics of 213 strains and associated genera.</title>
        <authorList>
            <person name="Sun Z."/>
            <person name="Harris H.M."/>
            <person name="McCann A."/>
            <person name="Guo C."/>
            <person name="Argimon S."/>
            <person name="Zhang W."/>
            <person name="Yang X."/>
            <person name="Jeffery I.B."/>
            <person name="Cooney J.C."/>
            <person name="Kagawa T.F."/>
            <person name="Liu W."/>
            <person name="Song Y."/>
            <person name="Salvetti E."/>
            <person name="Wrobel A."/>
            <person name="Rasinkangas P."/>
            <person name="Parkhill J."/>
            <person name="Rea M.C."/>
            <person name="O'Sullivan O."/>
            <person name="Ritari J."/>
            <person name="Douillard F.P."/>
            <person name="Paul Ross R."/>
            <person name="Yang R."/>
            <person name="Briner A.E."/>
            <person name="Felis G.E."/>
            <person name="de Vos W.M."/>
            <person name="Barrangou R."/>
            <person name="Klaenhammer T.R."/>
            <person name="Caufield P.W."/>
            <person name="Cui Y."/>
            <person name="Zhang H."/>
            <person name="O'Toole P.W."/>
        </authorList>
    </citation>
    <scope>NUCLEOTIDE SEQUENCE [LARGE SCALE GENOMIC DNA]</scope>
    <source>
        <strain evidence="2 3">DSM 12744</strain>
    </source>
</reference>
<gene>
    <name evidence="2" type="ORF">FD09_GL001000</name>
</gene>
<keyword evidence="1" id="KW-0472">Membrane</keyword>
<evidence type="ECO:0000313" key="2">
    <source>
        <dbReference type="EMBL" id="KRL10069.1"/>
    </source>
</evidence>
<dbReference type="PATRIC" id="fig|1423792.3.peg.1020"/>
<proteinExistence type="predicted"/>
<keyword evidence="1" id="KW-1133">Transmembrane helix</keyword>
<dbReference type="AlphaFoldDB" id="A0A0R1MXU6"/>
<feature type="transmembrane region" description="Helical" evidence="1">
    <location>
        <begin position="186"/>
        <end position="204"/>
    </location>
</feature>
<keyword evidence="1" id="KW-0812">Transmembrane</keyword>
<feature type="transmembrane region" description="Helical" evidence="1">
    <location>
        <begin position="12"/>
        <end position="33"/>
    </location>
</feature>
<dbReference type="EMBL" id="AZEC01000015">
    <property type="protein sequence ID" value="KRL10069.1"/>
    <property type="molecule type" value="Genomic_DNA"/>
</dbReference>
<sequence length="405" mass="45952">MKDVFRFQFKQLPLSLLVITASVLFILICVPVQHDITTYRDQSTSTSQSIRNMIGWLDPPIKEYSQPPADKSIPHLSEEQRLISESNYKGIRSALSQRDYRQVNKLILAQSRDVPQDGFQYILTAGYWFTGNTRGRINLALPYSYLVSHRLNVTPMVSDRSDAVNAISRVLGTYQPIDLENGDSGLILYILLGLMCVLFGFVSTKNFQNKTDNFVHTLPVSVLRYQSTRSFLTIVAFDCALVIAIGLNIIIIALTPDHNFGSFLYPLVYVHNGDTALVILWQFYAIWLLLLNLWAFLLCGISLLISHWIRNPIANIFCLAVIAFAKPLSLLAMLPQKIQLFLPLSYTAMSDMVYLMGEFDMLPPAKWILIFIVWDILVWAALAVIIKIQERPLSSRRASLASQNR</sequence>
<comment type="caution">
    <text evidence="2">The sequence shown here is derived from an EMBL/GenBank/DDBJ whole genome shotgun (WGS) entry which is preliminary data.</text>
</comment>
<feature type="transmembrane region" description="Helical" evidence="1">
    <location>
        <begin position="231"/>
        <end position="255"/>
    </location>
</feature>
<keyword evidence="3" id="KW-1185">Reference proteome</keyword>
<dbReference type="Proteomes" id="UP000051330">
    <property type="component" value="Unassembled WGS sequence"/>
</dbReference>
<protein>
    <submittedName>
        <fullName evidence="2">Uncharacterized protein</fullName>
    </submittedName>
</protein>
<dbReference type="STRING" id="1423792.FD09_GL001000"/>
<feature type="transmembrane region" description="Helical" evidence="1">
    <location>
        <begin position="313"/>
        <end position="334"/>
    </location>
</feature>
<feature type="transmembrane region" description="Helical" evidence="1">
    <location>
        <begin position="367"/>
        <end position="386"/>
    </location>
</feature>
<evidence type="ECO:0000313" key="3">
    <source>
        <dbReference type="Proteomes" id="UP000051330"/>
    </source>
</evidence>
<accession>A0A0R1MXU6</accession>
<name>A0A0R1MXU6_9LACO</name>
<feature type="transmembrane region" description="Helical" evidence="1">
    <location>
        <begin position="275"/>
        <end position="301"/>
    </location>
</feature>